<protein>
    <submittedName>
        <fullName evidence="2">NYN domain-containing protein</fullName>
    </submittedName>
</protein>
<dbReference type="Pfam" id="PF01936">
    <property type="entry name" value="NYN"/>
    <property type="match status" value="1"/>
</dbReference>
<dbReference type="CDD" id="cd18724">
    <property type="entry name" value="PIN_LabA-like"/>
    <property type="match status" value="1"/>
</dbReference>
<organism evidence="2 3">
    <name type="scientific">Chlorobaculum thiosulfatiphilum</name>
    <name type="common">Chlorobium limicola f.sp. thiosulfatophilum</name>
    <dbReference type="NCBI Taxonomy" id="115852"/>
    <lineage>
        <taxon>Bacteria</taxon>
        <taxon>Pseudomonadati</taxon>
        <taxon>Chlorobiota</taxon>
        <taxon>Chlorobiia</taxon>
        <taxon>Chlorobiales</taxon>
        <taxon>Chlorobiaceae</taxon>
        <taxon>Chlorobaculum</taxon>
    </lineage>
</organism>
<reference evidence="2 3" key="1">
    <citation type="submission" date="2019-05" db="EMBL/GenBank/DDBJ databases">
        <title>Draft Whole-Genome sequence of the green sulfur bacterium Chlorobaculum thiosulfatiphilum DSM 249.</title>
        <authorList>
            <person name="Meyer T.E."/>
            <person name="Kyndt J.A."/>
        </authorList>
    </citation>
    <scope>NUCLEOTIDE SEQUENCE [LARGE SCALE GENOMIC DNA]</scope>
    <source>
        <strain evidence="2 3">DSM 249</strain>
    </source>
</reference>
<feature type="domain" description="NYN" evidence="1">
    <location>
        <begin position="4"/>
        <end position="158"/>
    </location>
</feature>
<dbReference type="RefSeq" id="WP_139456221.1">
    <property type="nucleotide sequence ID" value="NZ_VDCH01000003.1"/>
</dbReference>
<dbReference type="OrthoDB" id="9794137at2"/>
<dbReference type="Gene3D" id="3.40.50.1010">
    <property type="entry name" value="5'-nuclease"/>
    <property type="match status" value="1"/>
</dbReference>
<dbReference type="AlphaFoldDB" id="A0A5C4SAE4"/>
<accession>A0A5C4SAE4</accession>
<dbReference type="GO" id="GO:0004540">
    <property type="term" value="F:RNA nuclease activity"/>
    <property type="evidence" value="ECO:0007669"/>
    <property type="project" value="InterPro"/>
</dbReference>
<keyword evidence="3" id="KW-1185">Reference proteome</keyword>
<evidence type="ECO:0000313" key="2">
    <source>
        <dbReference type="EMBL" id="TNJ39919.1"/>
    </source>
</evidence>
<sequence length="184" mass="20985">MGLNVFWDNSNIWLVGRGVCEQREPGDEADFRIHFAKLFDFAVDNRQVDFAYLGGSIPPNNDNLWNRFNDLGVAVEKQERGVATGGEVAVDEAIQLAMANRILDCDEPSRMVLLTGDGNGYDEGKGFIKQLERAVKHGWEVEVISWEHGCNRHLRKFAQEKGIYRPLEPVYENVSFINNKRWAK</sequence>
<gene>
    <name evidence="2" type="ORF">FGF66_03030</name>
</gene>
<dbReference type="Proteomes" id="UP000308271">
    <property type="component" value="Unassembled WGS sequence"/>
</dbReference>
<evidence type="ECO:0000259" key="1">
    <source>
        <dbReference type="Pfam" id="PF01936"/>
    </source>
</evidence>
<evidence type="ECO:0000313" key="3">
    <source>
        <dbReference type="Proteomes" id="UP000308271"/>
    </source>
</evidence>
<comment type="caution">
    <text evidence="2">The sequence shown here is derived from an EMBL/GenBank/DDBJ whole genome shotgun (WGS) entry which is preliminary data.</text>
</comment>
<dbReference type="InterPro" id="IPR021139">
    <property type="entry name" value="NYN"/>
</dbReference>
<name>A0A5C4SAE4_CHLTI</name>
<proteinExistence type="predicted"/>
<dbReference type="EMBL" id="VDCH01000003">
    <property type="protein sequence ID" value="TNJ39919.1"/>
    <property type="molecule type" value="Genomic_DNA"/>
</dbReference>